<keyword evidence="5" id="KW-0677">Repeat</keyword>
<gene>
    <name evidence="14" type="ORF">GCM10011416_09360</name>
</gene>
<keyword evidence="4 10" id="KW-0812">Transmembrane</keyword>
<evidence type="ECO:0000256" key="4">
    <source>
        <dbReference type="ARBA" id="ARBA00022692"/>
    </source>
</evidence>
<keyword evidence="15" id="KW-1185">Reference proteome</keyword>
<comment type="subcellular location">
    <subcellularLocation>
        <location evidence="1">Cell membrane</location>
        <topology evidence="1">Multi-pass membrane protein</topology>
    </subcellularLocation>
</comment>
<dbReference type="InterPro" id="IPR019862">
    <property type="entry name" value="Motility-assoc_prot_GldE"/>
</dbReference>
<evidence type="ECO:0000259" key="13">
    <source>
        <dbReference type="PROSITE" id="PS51846"/>
    </source>
</evidence>
<evidence type="ECO:0000256" key="6">
    <source>
        <dbReference type="ARBA" id="ARBA00022989"/>
    </source>
</evidence>
<dbReference type="PROSITE" id="PS51846">
    <property type="entry name" value="CNNM"/>
    <property type="match status" value="1"/>
</dbReference>
<dbReference type="Pfam" id="PF01595">
    <property type="entry name" value="CNNM"/>
    <property type="match status" value="1"/>
</dbReference>
<dbReference type="GO" id="GO:0005886">
    <property type="term" value="C:plasma membrane"/>
    <property type="evidence" value="ECO:0007669"/>
    <property type="project" value="UniProtKB-SubCell"/>
</dbReference>
<evidence type="ECO:0000313" key="15">
    <source>
        <dbReference type="Proteomes" id="UP000633278"/>
    </source>
</evidence>
<evidence type="ECO:0000259" key="12">
    <source>
        <dbReference type="PROSITE" id="PS51371"/>
    </source>
</evidence>
<keyword evidence="3" id="KW-1003">Cell membrane</keyword>
<dbReference type="InterPro" id="IPR000644">
    <property type="entry name" value="CBS_dom"/>
</dbReference>
<protein>
    <recommendedName>
        <fullName evidence="16">Protein involved in gliding motility GldE</fullName>
    </recommendedName>
</protein>
<comment type="similarity">
    <text evidence="2">Belongs to the UPF0053 family.</text>
</comment>
<dbReference type="InterPro" id="IPR036318">
    <property type="entry name" value="FAD-bd_PCMH-like_sf"/>
</dbReference>
<dbReference type="Proteomes" id="UP000633278">
    <property type="component" value="Unassembled WGS sequence"/>
</dbReference>
<feature type="transmembrane region" description="Helical" evidence="11">
    <location>
        <begin position="120"/>
        <end position="139"/>
    </location>
</feature>
<comment type="caution">
    <text evidence="14">The sequence shown here is derived from an EMBL/GenBank/DDBJ whole genome shotgun (WGS) entry which is preliminary data.</text>
</comment>
<proteinExistence type="inferred from homology"/>
<accession>A0A917HX99</accession>
<keyword evidence="7 9" id="KW-0129">CBS domain</keyword>
<dbReference type="SUPFAM" id="SSF54631">
    <property type="entry name" value="CBS-domain pair"/>
    <property type="match status" value="1"/>
</dbReference>
<feature type="domain" description="CBS" evidence="12">
    <location>
        <begin position="230"/>
        <end position="289"/>
    </location>
</feature>
<evidence type="ECO:0000256" key="3">
    <source>
        <dbReference type="ARBA" id="ARBA00022475"/>
    </source>
</evidence>
<feature type="transmembrane region" description="Helical" evidence="11">
    <location>
        <begin position="25"/>
        <end position="47"/>
    </location>
</feature>
<dbReference type="PROSITE" id="PS51371">
    <property type="entry name" value="CBS"/>
    <property type="match status" value="2"/>
</dbReference>
<dbReference type="InterPro" id="IPR046342">
    <property type="entry name" value="CBS_dom_sf"/>
</dbReference>
<evidence type="ECO:0000256" key="2">
    <source>
        <dbReference type="ARBA" id="ARBA00006337"/>
    </source>
</evidence>
<keyword evidence="6 10" id="KW-1133">Transmembrane helix</keyword>
<evidence type="ECO:0000313" key="14">
    <source>
        <dbReference type="EMBL" id="GGG94195.1"/>
    </source>
</evidence>
<dbReference type="GO" id="GO:0050660">
    <property type="term" value="F:flavin adenine dinucleotide binding"/>
    <property type="evidence" value="ECO:0007669"/>
    <property type="project" value="InterPro"/>
</dbReference>
<evidence type="ECO:0000256" key="8">
    <source>
        <dbReference type="ARBA" id="ARBA00023136"/>
    </source>
</evidence>
<evidence type="ECO:0000256" key="9">
    <source>
        <dbReference type="PROSITE-ProRule" id="PRU00703"/>
    </source>
</evidence>
<dbReference type="SUPFAM" id="SSF56176">
    <property type="entry name" value="FAD-binding/transporter-associated domain-like"/>
    <property type="match status" value="1"/>
</dbReference>
<dbReference type="Pfam" id="PF00571">
    <property type="entry name" value="CBS"/>
    <property type="match status" value="2"/>
</dbReference>
<reference evidence="14" key="2">
    <citation type="submission" date="2020-09" db="EMBL/GenBank/DDBJ databases">
        <authorList>
            <person name="Sun Q."/>
            <person name="Zhou Y."/>
        </authorList>
    </citation>
    <scope>NUCLEOTIDE SEQUENCE</scope>
    <source>
        <strain evidence="14">CGMCC 1.15763</strain>
    </source>
</reference>
<dbReference type="InterPro" id="IPR005170">
    <property type="entry name" value="Transptr-assoc_dom"/>
</dbReference>
<evidence type="ECO:0000256" key="5">
    <source>
        <dbReference type="ARBA" id="ARBA00022737"/>
    </source>
</evidence>
<dbReference type="SMART" id="SM00116">
    <property type="entry name" value="CBS"/>
    <property type="match status" value="2"/>
</dbReference>
<dbReference type="CDD" id="cd04590">
    <property type="entry name" value="CBS_pair_CorC_HlyC_assoc"/>
    <property type="match status" value="1"/>
</dbReference>
<dbReference type="Gene3D" id="3.30.465.10">
    <property type="match status" value="1"/>
</dbReference>
<dbReference type="FunFam" id="3.10.580.10:FF:000002">
    <property type="entry name" value="Magnesium/cobalt efflux protein CorC"/>
    <property type="match status" value="1"/>
</dbReference>
<dbReference type="InterPro" id="IPR044751">
    <property type="entry name" value="Ion_transp-like_CBS"/>
</dbReference>
<feature type="domain" description="CBS" evidence="12">
    <location>
        <begin position="293"/>
        <end position="350"/>
    </location>
</feature>
<dbReference type="PANTHER" id="PTHR22777:SF32">
    <property type="entry name" value="UPF0053 INNER MEMBRANE PROTEIN YFJD"/>
    <property type="match status" value="1"/>
</dbReference>
<organism evidence="14 15">
    <name type="scientific">Polaribacter pacificus</name>
    <dbReference type="NCBI Taxonomy" id="1775173"/>
    <lineage>
        <taxon>Bacteria</taxon>
        <taxon>Pseudomonadati</taxon>
        <taxon>Bacteroidota</taxon>
        <taxon>Flavobacteriia</taxon>
        <taxon>Flavobacteriales</taxon>
        <taxon>Flavobacteriaceae</taxon>
    </lineage>
</organism>
<name>A0A917HX99_9FLAO</name>
<sequence>MDPEPASIFLTIAFSIDWLLTFDSIGLVLLLICSALISGTEVAFFSLSQTVLDKHAEETKGESLVIRLLQRPKKLLATILITNNFINILIVLLFANLGGILFSEINYNLNLYFFEVSVRFLIEVVLVTFLILLFGEVLPKVYATRNSLKFALLMSKPIKALNVVLSPLSLPLIRLTKIVENRLGDRSHDFSVEKLSQALELTSDNGSSKDEQKILKGIVSFGNTETVQIMKPRIDIFAISDEEPYEEVLAKILKNGYSRNPVYKNSIDNITGVLYAKDLLAHLDKTKLKWQDLQRDPFFVPENKKLDDLLSEFQDKKNHLAIVVDEYGGTSGIVTLEDVIEEIVGDINDEFDDEDLSYSKLDENNYVFEGKTTIKDFCKVMHVKDESVFEEEKGESETLAGFILEVYGRFPKKGEKISFLNFLFTIEVLDRKRIKQVKVTRTPTKV</sequence>
<dbReference type="InterPro" id="IPR002550">
    <property type="entry name" value="CNNM"/>
</dbReference>
<evidence type="ECO:0008006" key="16">
    <source>
        <dbReference type="Google" id="ProtNLM"/>
    </source>
</evidence>
<dbReference type="NCBIfam" id="TIGR03520">
    <property type="entry name" value="GldE"/>
    <property type="match status" value="1"/>
</dbReference>
<dbReference type="EMBL" id="BMJW01000001">
    <property type="protein sequence ID" value="GGG94195.1"/>
    <property type="molecule type" value="Genomic_DNA"/>
</dbReference>
<dbReference type="Pfam" id="PF03471">
    <property type="entry name" value="CorC_HlyC"/>
    <property type="match status" value="1"/>
</dbReference>
<dbReference type="InterPro" id="IPR016169">
    <property type="entry name" value="FAD-bd_PCMH_sub2"/>
</dbReference>
<dbReference type="PANTHER" id="PTHR22777">
    <property type="entry name" value="HEMOLYSIN-RELATED"/>
    <property type="match status" value="1"/>
</dbReference>
<keyword evidence="8 10" id="KW-0472">Membrane</keyword>
<dbReference type="RefSeq" id="WP_188598109.1">
    <property type="nucleotide sequence ID" value="NZ_BMJW01000001.1"/>
</dbReference>
<evidence type="ECO:0000256" key="1">
    <source>
        <dbReference type="ARBA" id="ARBA00004651"/>
    </source>
</evidence>
<reference evidence="14" key="1">
    <citation type="journal article" date="2014" name="Int. J. Syst. Evol. Microbiol.">
        <title>Complete genome sequence of Corynebacterium casei LMG S-19264T (=DSM 44701T), isolated from a smear-ripened cheese.</title>
        <authorList>
            <consortium name="US DOE Joint Genome Institute (JGI-PGF)"/>
            <person name="Walter F."/>
            <person name="Albersmeier A."/>
            <person name="Kalinowski J."/>
            <person name="Ruckert C."/>
        </authorList>
    </citation>
    <scope>NUCLEOTIDE SEQUENCE</scope>
    <source>
        <strain evidence="14">CGMCC 1.15763</strain>
    </source>
</reference>
<feature type="domain" description="CNNM transmembrane" evidence="13">
    <location>
        <begin position="16"/>
        <end position="215"/>
    </location>
</feature>
<evidence type="ECO:0000256" key="11">
    <source>
        <dbReference type="SAM" id="Phobius"/>
    </source>
</evidence>
<feature type="transmembrane region" description="Helical" evidence="11">
    <location>
        <begin position="75"/>
        <end position="100"/>
    </location>
</feature>
<dbReference type="SMART" id="SM01091">
    <property type="entry name" value="CorC_HlyC"/>
    <property type="match status" value="1"/>
</dbReference>
<evidence type="ECO:0000256" key="7">
    <source>
        <dbReference type="ARBA" id="ARBA00023122"/>
    </source>
</evidence>
<dbReference type="Gene3D" id="3.10.580.10">
    <property type="entry name" value="CBS-domain"/>
    <property type="match status" value="1"/>
</dbReference>
<evidence type="ECO:0000256" key="10">
    <source>
        <dbReference type="PROSITE-ProRule" id="PRU01193"/>
    </source>
</evidence>
<dbReference type="AlphaFoldDB" id="A0A917HX99"/>